<dbReference type="EMBL" id="JAUHQA010000001">
    <property type="protein sequence ID" value="MDN4479529.1"/>
    <property type="molecule type" value="Genomic_DNA"/>
</dbReference>
<keyword evidence="2" id="KW-0812">Transmembrane</keyword>
<evidence type="ECO:0000256" key="2">
    <source>
        <dbReference type="SAM" id="Phobius"/>
    </source>
</evidence>
<dbReference type="PANTHER" id="PTHR34351:SF1">
    <property type="entry name" value="SLR1927 PROTEIN"/>
    <property type="match status" value="1"/>
</dbReference>
<dbReference type="PANTHER" id="PTHR34351">
    <property type="entry name" value="SLR1927 PROTEIN-RELATED"/>
    <property type="match status" value="1"/>
</dbReference>
<evidence type="ECO:0000313" key="3">
    <source>
        <dbReference type="EMBL" id="MDN4479529.1"/>
    </source>
</evidence>
<dbReference type="Proteomes" id="UP001172708">
    <property type="component" value="Unassembled WGS sequence"/>
</dbReference>
<feature type="region of interest" description="Disordered" evidence="1">
    <location>
        <begin position="1"/>
        <end position="24"/>
    </location>
</feature>
<evidence type="ECO:0000256" key="1">
    <source>
        <dbReference type="SAM" id="MobiDB-lite"/>
    </source>
</evidence>
<keyword evidence="2" id="KW-0472">Membrane</keyword>
<organism evidence="3 4">
    <name type="scientific">Demequina muriae</name>
    <dbReference type="NCBI Taxonomy" id="3051664"/>
    <lineage>
        <taxon>Bacteria</taxon>
        <taxon>Bacillati</taxon>
        <taxon>Actinomycetota</taxon>
        <taxon>Actinomycetes</taxon>
        <taxon>Micrococcales</taxon>
        <taxon>Demequinaceae</taxon>
        <taxon>Demequina</taxon>
    </lineage>
</organism>
<reference evidence="3" key="1">
    <citation type="submission" date="2023-06" db="EMBL/GenBank/DDBJ databases">
        <title>Egi l300058.</title>
        <authorList>
            <person name="Gao L."/>
            <person name="Fang B.-Z."/>
            <person name="Li W.-J."/>
        </authorList>
    </citation>
    <scope>NUCLEOTIDE SEQUENCE</scope>
    <source>
        <strain evidence="3">EGI L300058</strain>
    </source>
</reference>
<feature type="transmembrane region" description="Helical" evidence="2">
    <location>
        <begin position="49"/>
        <end position="76"/>
    </location>
</feature>
<comment type="caution">
    <text evidence="3">The sequence shown here is derived from an EMBL/GenBank/DDBJ whole genome shotgun (WGS) entry which is preliminary data.</text>
</comment>
<evidence type="ECO:0000313" key="4">
    <source>
        <dbReference type="Proteomes" id="UP001172708"/>
    </source>
</evidence>
<dbReference type="RefSeq" id="WP_301140689.1">
    <property type="nucleotide sequence ID" value="NZ_JAUHQA010000001.1"/>
</dbReference>
<protein>
    <submittedName>
        <fullName evidence="3">DUF58 domain-containing protein</fullName>
    </submittedName>
</protein>
<accession>A0ABT8GDU8</accession>
<keyword evidence="2" id="KW-1133">Transmembrane helix</keyword>
<proteinExistence type="predicted"/>
<sequence>MSTAATDRAAPPRQTRRASSETEMTSRGVGVLAAGIVIAVLGVGLSTPILVYIGVAMTCAVAVAWIWLVIAVDAFLRVIPATRREVSPHPLTAGVPGTVSVTIDSRAGGRHVRMRRSVTEHLDLREQAAAELTGGAGTKATVTRGDGTLTLRYSLHPTRRGRWPLGPALVHSGDPFGMIHADTPVGEPQLVPVWPAVVDLSGTAGALMGHADRVVLGARTPSPDDASLRDYREGDDLRRVHWASSARLGTMLVRSDERAGRRPATVILDPPREPIALEWAISAAASIALSVLDSGHPVRMIGAGLDAGAVRHLGERGGEAARYELLNQTIDLRAPASRADSTAQVVRSAALAADDARQGEVTVGVLEPLSQEALDALVPIGDSGRAWALVRTGPAMEADARRTVRGLRRAGWRATTISPTDDLAELWTRMLTAGEIE</sequence>
<gene>
    <name evidence="3" type="ORF">QQX02_01145</name>
</gene>
<keyword evidence="4" id="KW-1185">Reference proteome</keyword>
<name>A0ABT8GDU8_9MICO</name>
<feature type="transmembrane region" description="Helical" evidence="2">
    <location>
        <begin position="24"/>
        <end position="43"/>
    </location>
</feature>